<organism evidence="6 7">
    <name type="scientific">Nocardia gamkensis</name>
    <dbReference type="NCBI Taxonomy" id="352869"/>
    <lineage>
        <taxon>Bacteria</taxon>
        <taxon>Bacillati</taxon>
        <taxon>Actinomycetota</taxon>
        <taxon>Actinomycetes</taxon>
        <taxon>Mycobacteriales</taxon>
        <taxon>Nocardiaceae</taxon>
        <taxon>Nocardia</taxon>
    </lineage>
</organism>
<keyword evidence="4" id="KW-1133">Transmembrane helix</keyword>
<evidence type="ECO:0000256" key="1">
    <source>
        <dbReference type="ARBA" id="ARBA00023015"/>
    </source>
</evidence>
<feature type="region of interest" description="Disordered" evidence="3">
    <location>
        <begin position="70"/>
        <end position="94"/>
    </location>
</feature>
<accession>A0A7X6R3R3</accession>
<evidence type="ECO:0000259" key="5">
    <source>
        <dbReference type="Pfam" id="PF13490"/>
    </source>
</evidence>
<feature type="transmembrane region" description="Helical" evidence="4">
    <location>
        <begin position="110"/>
        <end position="129"/>
    </location>
</feature>
<gene>
    <name evidence="6" type="ORF">HGB38_15045</name>
</gene>
<dbReference type="Proteomes" id="UP000540698">
    <property type="component" value="Unassembled WGS sequence"/>
</dbReference>
<keyword evidence="4" id="KW-0472">Membrane</keyword>
<protein>
    <submittedName>
        <fullName evidence="6">Zf-HC2 domain-containing protein</fullName>
    </submittedName>
</protein>
<keyword evidence="4" id="KW-0812">Transmembrane</keyword>
<dbReference type="AlphaFoldDB" id="A0A7X6R3R3"/>
<proteinExistence type="predicted"/>
<keyword evidence="1" id="KW-0805">Transcription regulation</keyword>
<evidence type="ECO:0000256" key="4">
    <source>
        <dbReference type="SAM" id="Phobius"/>
    </source>
</evidence>
<keyword evidence="2" id="KW-0804">Transcription</keyword>
<reference evidence="6 7" key="1">
    <citation type="submission" date="2020-04" db="EMBL/GenBank/DDBJ databases">
        <title>MicrobeNet Type strains.</title>
        <authorList>
            <person name="Nicholson A.C."/>
        </authorList>
    </citation>
    <scope>NUCLEOTIDE SEQUENCE [LARGE SCALE GENOMIC DNA]</scope>
    <source>
        <strain evidence="6 7">DSM 44956</strain>
    </source>
</reference>
<dbReference type="Pfam" id="PF13490">
    <property type="entry name" value="zf-HC2"/>
    <property type="match status" value="1"/>
</dbReference>
<feature type="compositionally biased region" description="Pro residues" evidence="3">
    <location>
        <begin position="76"/>
        <end position="93"/>
    </location>
</feature>
<evidence type="ECO:0000313" key="7">
    <source>
        <dbReference type="Proteomes" id="UP000540698"/>
    </source>
</evidence>
<sequence length="250" mass="26284">MTDITDDFSTWDAPYVLGSLTREERLQYESHLAACPDCRGAVAELAGLPGMLALVETDIALAMIEPPARTGESAAVPPPPPMPTLPTLPPPPRLADAAERRRRRSGWTSVGIAVASAAAAVAIAVPIAISVSGSNDSQEPGTSEQAFVERQMTPLEPTPVSASFKLVPAGDGTRVVMSCSYPPGEQLRYSANLALYVTSIGGQQQKLDEWPAGPGTELTIDRTIEGAPDQVRSVEIRAANTGRVLLTGTV</sequence>
<comment type="caution">
    <text evidence="6">The sequence shown here is derived from an EMBL/GenBank/DDBJ whole genome shotgun (WGS) entry which is preliminary data.</text>
</comment>
<dbReference type="RefSeq" id="WP_062973096.1">
    <property type="nucleotide sequence ID" value="NZ_JAAXOS010000006.1"/>
</dbReference>
<dbReference type="Gene3D" id="1.10.10.1320">
    <property type="entry name" value="Anti-sigma factor, zinc-finger domain"/>
    <property type="match status" value="1"/>
</dbReference>
<keyword evidence="7" id="KW-1185">Reference proteome</keyword>
<dbReference type="EMBL" id="JAAXOS010000006">
    <property type="protein sequence ID" value="NKY27536.1"/>
    <property type="molecule type" value="Genomic_DNA"/>
</dbReference>
<dbReference type="InterPro" id="IPR041916">
    <property type="entry name" value="Anti_sigma_zinc_sf"/>
</dbReference>
<name>A0A7X6R3R3_9NOCA</name>
<evidence type="ECO:0000256" key="3">
    <source>
        <dbReference type="SAM" id="MobiDB-lite"/>
    </source>
</evidence>
<feature type="domain" description="Putative zinc-finger" evidence="5">
    <location>
        <begin position="15"/>
        <end position="39"/>
    </location>
</feature>
<evidence type="ECO:0000256" key="2">
    <source>
        <dbReference type="ARBA" id="ARBA00023163"/>
    </source>
</evidence>
<dbReference type="InterPro" id="IPR027383">
    <property type="entry name" value="Znf_put"/>
</dbReference>
<evidence type="ECO:0000313" key="6">
    <source>
        <dbReference type="EMBL" id="NKY27536.1"/>
    </source>
</evidence>